<dbReference type="InterPro" id="IPR036259">
    <property type="entry name" value="MFS_trans_sf"/>
</dbReference>
<keyword evidence="5 7" id="KW-1133">Transmembrane helix</keyword>
<evidence type="ECO:0000256" key="1">
    <source>
        <dbReference type="ARBA" id="ARBA00004141"/>
    </source>
</evidence>
<dbReference type="Pfam" id="PF00083">
    <property type="entry name" value="Sugar_tr"/>
    <property type="match status" value="1"/>
</dbReference>
<dbReference type="InterPro" id="IPR005829">
    <property type="entry name" value="Sugar_transporter_CS"/>
</dbReference>
<feature type="transmembrane region" description="Helical" evidence="7">
    <location>
        <begin position="278"/>
        <end position="296"/>
    </location>
</feature>
<proteinExistence type="inferred from homology"/>
<name>A0A8X6TNY2_NEPPI</name>
<dbReference type="EMBL" id="BMAW01013785">
    <property type="protein sequence ID" value="GFT35749.1"/>
    <property type="molecule type" value="Genomic_DNA"/>
</dbReference>
<feature type="transmembrane region" description="Helical" evidence="7">
    <location>
        <begin position="101"/>
        <end position="124"/>
    </location>
</feature>
<comment type="similarity">
    <text evidence="2">Belongs to the major facilitator superfamily.</text>
</comment>
<sequence>MLQIGTKTEDLTYTVDDVVNKAGYGKFQIRLLFLAGLGWIADSCEIFILTIIGQLLACEWTIYRSQLAIITNAVFVGFAIGSIVLGVVADKFGRKKALGASAVILFTVGLGNAFVPSFLWMVVCRSIWYPESARYYLVSDQYERAADTLQKLSNMNGTDLPPGRLVHVNTKDKRGHLKNLLCKEYRTTSILLWYIWFASAFSSYGIFFVSPIIIQNGYLGTIEVNNQTLENGTEDSSQVIPCLKFTNQNFIDYLWTSASEFPGLLVFTFLAENCRRKVLVSSSCIVSSILVLLLLLRTRKIVILLILFVTRGIILSISQLVYIVTLEAYPTTFRAIGIGCGNFFSKVGGITIPYVAQVLVIENPAAAMGLISGIIFLAAIAAAFLPFETKGARMKEGFHQNE</sequence>
<dbReference type="AlphaFoldDB" id="A0A8X6TNY2"/>
<feature type="transmembrane region" description="Helical" evidence="7">
    <location>
        <begin position="302"/>
        <end position="324"/>
    </location>
</feature>
<evidence type="ECO:0000256" key="2">
    <source>
        <dbReference type="ARBA" id="ARBA00008335"/>
    </source>
</evidence>
<feature type="transmembrane region" description="Helical" evidence="7">
    <location>
        <begin position="31"/>
        <end position="57"/>
    </location>
</feature>
<dbReference type="GO" id="GO:0022857">
    <property type="term" value="F:transmembrane transporter activity"/>
    <property type="evidence" value="ECO:0007669"/>
    <property type="project" value="InterPro"/>
</dbReference>
<feature type="transmembrane region" description="Helical" evidence="7">
    <location>
        <begin position="365"/>
        <end position="385"/>
    </location>
</feature>
<organism evidence="8 9">
    <name type="scientific">Nephila pilipes</name>
    <name type="common">Giant wood spider</name>
    <name type="synonym">Nephila maculata</name>
    <dbReference type="NCBI Taxonomy" id="299642"/>
    <lineage>
        <taxon>Eukaryota</taxon>
        <taxon>Metazoa</taxon>
        <taxon>Ecdysozoa</taxon>
        <taxon>Arthropoda</taxon>
        <taxon>Chelicerata</taxon>
        <taxon>Arachnida</taxon>
        <taxon>Araneae</taxon>
        <taxon>Araneomorphae</taxon>
        <taxon>Entelegynae</taxon>
        <taxon>Araneoidea</taxon>
        <taxon>Nephilidae</taxon>
        <taxon>Nephila</taxon>
    </lineage>
</organism>
<evidence type="ECO:0000313" key="8">
    <source>
        <dbReference type="EMBL" id="GFT35749.1"/>
    </source>
</evidence>
<accession>A0A8X6TNY2</accession>
<feature type="transmembrane region" description="Helical" evidence="7">
    <location>
        <begin position="336"/>
        <end position="359"/>
    </location>
</feature>
<gene>
    <name evidence="8" type="primary">SVOP</name>
    <name evidence="8" type="ORF">NPIL_146141</name>
</gene>
<keyword evidence="4 7" id="KW-0812">Transmembrane</keyword>
<reference evidence="8" key="1">
    <citation type="submission" date="2020-08" db="EMBL/GenBank/DDBJ databases">
        <title>Multicomponent nature underlies the extraordinary mechanical properties of spider dragline silk.</title>
        <authorList>
            <person name="Kono N."/>
            <person name="Nakamura H."/>
            <person name="Mori M."/>
            <person name="Yoshida Y."/>
            <person name="Ohtoshi R."/>
            <person name="Malay A.D."/>
            <person name="Moran D.A.P."/>
            <person name="Tomita M."/>
            <person name="Numata K."/>
            <person name="Arakawa K."/>
        </authorList>
    </citation>
    <scope>NUCLEOTIDE SEQUENCE</scope>
</reference>
<keyword evidence="6 7" id="KW-0472">Membrane</keyword>
<evidence type="ECO:0000256" key="4">
    <source>
        <dbReference type="ARBA" id="ARBA00022692"/>
    </source>
</evidence>
<dbReference type="PANTHER" id="PTHR23511:SF5">
    <property type="entry name" value="MAJOR FACILITATOR-TYPE TRANSPORTER HXNZ-RELATED"/>
    <property type="match status" value="1"/>
</dbReference>
<dbReference type="Proteomes" id="UP000887013">
    <property type="component" value="Unassembled WGS sequence"/>
</dbReference>
<evidence type="ECO:0000313" key="9">
    <source>
        <dbReference type="Proteomes" id="UP000887013"/>
    </source>
</evidence>
<feature type="transmembrane region" description="Helical" evidence="7">
    <location>
        <begin position="191"/>
        <end position="214"/>
    </location>
</feature>
<comment type="caution">
    <text evidence="8">The sequence shown here is derived from an EMBL/GenBank/DDBJ whole genome shotgun (WGS) entry which is preliminary data.</text>
</comment>
<dbReference type="SUPFAM" id="SSF103473">
    <property type="entry name" value="MFS general substrate transporter"/>
    <property type="match status" value="2"/>
</dbReference>
<feature type="transmembrane region" description="Helical" evidence="7">
    <location>
        <begin position="69"/>
        <end position="89"/>
    </location>
</feature>
<dbReference type="PANTHER" id="PTHR23511">
    <property type="entry name" value="SYNAPTIC VESICLE GLYCOPROTEIN 2"/>
    <property type="match status" value="1"/>
</dbReference>
<dbReference type="Gene3D" id="1.20.1250.20">
    <property type="entry name" value="MFS general substrate transporter like domains"/>
    <property type="match status" value="2"/>
</dbReference>
<evidence type="ECO:0000256" key="6">
    <source>
        <dbReference type="ARBA" id="ARBA00023136"/>
    </source>
</evidence>
<dbReference type="GO" id="GO:0016020">
    <property type="term" value="C:membrane"/>
    <property type="evidence" value="ECO:0007669"/>
    <property type="project" value="UniProtKB-SubCell"/>
</dbReference>
<dbReference type="InterPro" id="IPR005828">
    <property type="entry name" value="MFS_sugar_transport-like"/>
</dbReference>
<evidence type="ECO:0000256" key="7">
    <source>
        <dbReference type="SAM" id="Phobius"/>
    </source>
</evidence>
<protein>
    <submittedName>
        <fullName evidence="8">Synaptic vesicle 2-related protein</fullName>
    </submittedName>
</protein>
<keyword evidence="3" id="KW-0813">Transport</keyword>
<evidence type="ECO:0000256" key="3">
    <source>
        <dbReference type="ARBA" id="ARBA00022448"/>
    </source>
</evidence>
<evidence type="ECO:0000256" key="5">
    <source>
        <dbReference type="ARBA" id="ARBA00022989"/>
    </source>
</evidence>
<comment type="subcellular location">
    <subcellularLocation>
        <location evidence="1">Membrane</location>
        <topology evidence="1">Multi-pass membrane protein</topology>
    </subcellularLocation>
</comment>
<keyword evidence="9" id="KW-1185">Reference proteome</keyword>
<dbReference type="PROSITE" id="PS00216">
    <property type="entry name" value="SUGAR_TRANSPORT_1"/>
    <property type="match status" value="1"/>
</dbReference>
<dbReference type="OrthoDB" id="4139357at2759"/>